<dbReference type="InterPro" id="IPR036279">
    <property type="entry name" value="5-3_exonuclease_C_sf"/>
</dbReference>
<dbReference type="GO" id="GO:0046872">
    <property type="term" value="F:metal ion binding"/>
    <property type="evidence" value="ECO:0007669"/>
    <property type="project" value="UniProtKB-UniRule"/>
</dbReference>
<keyword evidence="9 10" id="KW-0539">Nucleus</keyword>
<keyword evidence="8 10" id="KW-0234">DNA repair</keyword>
<protein>
    <recommendedName>
        <fullName evidence="10">Exonuclease 1</fullName>
        <ecNumber evidence="10">3.1.-.-</ecNumber>
    </recommendedName>
</protein>
<dbReference type="Proteomes" id="UP000198287">
    <property type="component" value="Unassembled WGS sequence"/>
</dbReference>
<keyword evidence="6 10" id="KW-0378">Hydrolase</keyword>
<evidence type="ECO:0000256" key="2">
    <source>
        <dbReference type="ARBA" id="ARBA00022722"/>
    </source>
</evidence>
<dbReference type="SMART" id="SM00279">
    <property type="entry name" value="HhH2"/>
    <property type="match status" value="1"/>
</dbReference>
<dbReference type="Pfam" id="PF00867">
    <property type="entry name" value="XPG_I"/>
    <property type="match status" value="1"/>
</dbReference>
<proteinExistence type="inferred from homology"/>
<keyword evidence="10" id="KW-0228">DNA excision</keyword>
<evidence type="ECO:0000256" key="6">
    <source>
        <dbReference type="ARBA" id="ARBA00022801"/>
    </source>
</evidence>
<evidence type="ECO:0000256" key="3">
    <source>
        <dbReference type="ARBA" id="ARBA00022723"/>
    </source>
</evidence>
<dbReference type="EMBL" id="LNIX01000004">
    <property type="protein sequence ID" value="OXA55156.1"/>
    <property type="molecule type" value="Genomic_DNA"/>
</dbReference>
<dbReference type="SMART" id="SM00484">
    <property type="entry name" value="XPGI"/>
    <property type="match status" value="1"/>
</dbReference>
<dbReference type="PANTHER" id="PTHR11081:SF8">
    <property type="entry name" value="EXONUCLEASE 1"/>
    <property type="match status" value="1"/>
</dbReference>
<dbReference type="InterPro" id="IPR029060">
    <property type="entry name" value="PIN-like_dom_sf"/>
</dbReference>
<keyword evidence="4" id="KW-0255">Endonuclease</keyword>
<dbReference type="EC" id="3.1.-.-" evidence="10"/>
<dbReference type="AlphaFoldDB" id="A0A226EEP5"/>
<evidence type="ECO:0000256" key="7">
    <source>
        <dbReference type="ARBA" id="ARBA00022842"/>
    </source>
</evidence>
<gene>
    <name evidence="13" type="ORF">Fcan01_09182</name>
</gene>
<dbReference type="PROSITE" id="PS00842">
    <property type="entry name" value="XPG_2"/>
    <property type="match status" value="1"/>
</dbReference>
<dbReference type="PRINTS" id="PR00853">
    <property type="entry name" value="XPGRADSUPER"/>
</dbReference>
<dbReference type="GO" id="GO:0035312">
    <property type="term" value="F:5'-3' DNA exonuclease activity"/>
    <property type="evidence" value="ECO:0007669"/>
    <property type="project" value="UniProtKB-UniRule"/>
</dbReference>
<dbReference type="PANTHER" id="PTHR11081">
    <property type="entry name" value="FLAP ENDONUCLEASE FAMILY MEMBER"/>
    <property type="match status" value="1"/>
</dbReference>
<dbReference type="InterPro" id="IPR006085">
    <property type="entry name" value="XPG_DNA_repair_N"/>
</dbReference>
<keyword evidence="10 13" id="KW-0269">Exonuclease</keyword>
<keyword evidence="1" id="KW-0597">Phosphoprotein</keyword>
<evidence type="ECO:0000256" key="11">
    <source>
        <dbReference type="SAM" id="MobiDB-lite"/>
    </source>
</evidence>
<evidence type="ECO:0000256" key="1">
    <source>
        <dbReference type="ARBA" id="ARBA00022553"/>
    </source>
</evidence>
<evidence type="ECO:0000256" key="9">
    <source>
        <dbReference type="ARBA" id="ARBA00023242"/>
    </source>
</evidence>
<organism evidence="13 14">
    <name type="scientific">Folsomia candida</name>
    <name type="common">Springtail</name>
    <dbReference type="NCBI Taxonomy" id="158441"/>
    <lineage>
        <taxon>Eukaryota</taxon>
        <taxon>Metazoa</taxon>
        <taxon>Ecdysozoa</taxon>
        <taxon>Arthropoda</taxon>
        <taxon>Hexapoda</taxon>
        <taxon>Collembola</taxon>
        <taxon>Entomobryomorpha</taxon>
        <taxon>Isotomoidea</taxon>
        <taxon>Isotomidae</taxon>
        <taxon>Proisotominae</taxon>
        <taxon>Folsomia</taxon>
    </lineage>
</organism>
<evidence type="ECO:0000256" key="10">
    <source>
        <dbReference type="RuleBase" id="RU910737"/>
    </source>
</evidence>
<dbReference type="InterPro" id="IPR008918">
    <property type="entry name" value="HhH2"/>
</dbReference>
<dbReference type="InterPro" id="IPR019974">
    <property type="entry name" value="XPG_CS"/>
</dbReference>
<comment type="cofactor">
    <cofactor evidence="10">
        <name>Mg(2+)</name>
        <dbReference type="ChEBI" id="CHEBI:18420"/>
    </cofactor>
    <text evidence="10">Binds 2 magnesium ions per subunit. They probably participate in the reaction catalyzed by the enzyme. May bind an additional third magnesium ion after substrate binding.</text>
</comment>
<accession>A0A226EEP5</accession>
<dbReference type="InterPro" id="IPR006086">
    <property type="entry name" value="XPG-I_dom"/>
</dbReference>
<dbReference type="GO" id="GO:0017108">
    <property type="term" value="F:5'-flap endonuclease activity"/>
    <property type="evidence" value="ECO:0007669"/>
    <property type="project" value="TreeGrafter"/>
</dbReference>
<comment type="similarity">
    <text evidence="10">Belongs to the XPG/RAD2 endonuclease family. EXO1 subfamily.</text>
</comment>
<comment type="function">
    <text evidence="10">5'-&gt;3' double-stranded DNA exonuclease which may also possess a cryptic 3'-&gt;5' double-stranded DNA exonuclease activity. Functions in DNA mismatch repair.</text>
</comment>
<feature type="domain" description="XPG-I" evidence="12">
    <location>
        <begin position="57"/>
        <end position="125"/>
    </location>
</feature>
<keyword evidence="14" id="KW-1185">Reference proteome</keyword>
<evidence type="ECO:0000259" key="12">
    <source>
        <dbReference type="SMART" id="SM00484"/>
    </source>
</evidence>
<dbReference type="GO" id="GO:0006281">
    <property type="term" value="P:DNA repair"/>
    <property type="evidence" value="ECO:0007669"/>
    <property type="project" value="UniProtKB-UniRule"/>
</dbReference>
<evidence type="ECO:0000313" key="14">
    <source>
        <dbReference type="Proteomes" id="UP000198287"/>
    </source>
</evidence>
<keyword evidence="10" id="KW-0267">Excision nuclease</keyword>
<keyword evidence="10" id="KW-0238">DNA-binding</keyword>
<feature type="region of interest" description="Disordered" evidence="11">
    <location>
        <begin position="24"/>
        <end position="43"/>
    </location>
</feature>
<evidence type="ECO:0000313" key="13">
    <source>
        <dbReference type="EMBL" id="OXA55156.1"/>
    </source>
</evidence>
<dbReference type="InterPro" id="IPR006084">
    <property type="entry name" value="XPG/Rad2"/>
</dbReference>
<dbReference type="STRING" id="158441.A0A226EEP5"/>
<dbReference type="SUPFAM" id="SSF88723">
    <property type="entry name" value="PIN domain-like"/>
    <property type="match status" value="1"/>
</dbReference>
<dbReference type="Gene3D" id="3.40.50.1010">
    <property type="entry name" value="5'-nuclease"/>
    <property type="match status" value="1"/>
</dbReference>
<comment type="subcellular location">
    <subcellularLocation>
        <location evidence="10">Nucleus</location>
    </subcellularLocation>
</comment>
<dbReference type="Pfam" id="PF00752">
    <property type="entry name" value="XPG_N"/>
    <property type="match status" value="1"/>
</dbReference>
<evidence type="ECO:0000256" key="8">
    <source>
        <dbReference type="ARBA" id="ARBA00023204"/>
    </source>
</evidence>
<dbReference type="Gene3D" id="1.10.150.20">
    <property type="entry name" value="5' to 3' exonuclease, C-terminal subdomain"/>
    <property type="match status" value="1"/>
</dbReference>
<dbReference type="GO" id="GO:0003677">
    <property type="term" value="F:DNA binding"/>
    <property type="evidence" value="ECO:0007669"/>
    <property type="project" value="UniProtKB-UniRule"/>
</dbReference>
<evidence type="ECO:0000256" key="4">
    <source>
        <dbReference type="ARBA" id="ARBA00022759"/>
    </source>
</evidence>
<dbReference type="SUPFAM" id="SSF47807">
    <property type="entry name" value="5' to 3' exonuclease, C-terminal subdomain"/>
    <property type="match status" value="1"/>
</dbReference>
<keyword evidence="3 10" id="KW-0479">Metal-binding</keyword>
<evidence type="ECO:0000256" key="5">
    <source>
        <dbReference type="ARBA" id="ARBA00022763"/>
    </source>
</evidence>
<comment type="caution">
    <text evidence="13">The sequence shown here is derived from an EMBL/GenBank/DDBJ whole genome shotgun (WGS) entry which is preliminary data.</text>
</comment>
<dbReference type="OrthoDB" id="26491at2759"/>
<reference evidence="13 14" key="1">
    <citation type="submission" date="2015-12" db="EMBL/GenBank/DDBJ databases">
        <title>The genome of Folsomia candida.</title>
        <authorList>
            <person name="Faddeeva A."/>
            <person name="Derks M.F."/>
            <person name="Anvar Y."/>
            <person name="Smit S."/>
            <person name="Van Straalen N."/>
            <person name="Roelofs D."/>
        </authorList>
    </citation>
    <scope>NUCLEOTIDE SEQUENCE [LARGE SCALE GENOMIC DNA]</scope>
    <source>
        <strain evidence="13 14">VU population</strain>
        <tissue evidence="13">Whole body</tissue>
    </source>
</reference>
<keyword evidence="2 10" id="KW-0540">Nuclease</keyword>
<keyword evidence="5 10" id="KW-0227">DNA damage</keyword>
<sequence length="189" mass="21381">MMLDVNIKPIIVIDGRRLLAKAETHEKRARKRRHDDSSTSPPKLTPSIVRRFIRIARSLGVDVIVAPFEADAQLAYMAKTGIVDMVVTEDSDLIAYGCPRVLFKLDKYGRGDYFERSKLPVCFGMTAEQLSDEKVIQICVLSGCDYSDNIANIGIEKILQIVRKHDSCDIKKILEEIKKAQQCKNSQRL</sequence>
<name>A0A226EEP5_FOLCA</name>
<keyword evidence="7 10" id="KW-0460">Magnesium</keyword>
<dbReference type="GO" id="GO:0005634">
    <property type="term" value="C:nucleus"/>
    <property type="evidence" value="ECO:0007669"/>
    <property type="project" value="UniProtKB-SubCell"/>
</dbReference>